<organism evidence="1 2">
    <name type="scientific">Musa troglodytarum</name>
    <name type="common">fe'i banana</name>
    <dbReference type="NCBI Taxonomy" id="320322"/>
    <lineage>
        <taxon>Eukaryota</taxon>
        <taxon>Viridiplantae</taxon>
        <taxon>Streptophyta</taxon>
        <taxon>Embryophyta</taxon>
        <taxon>Tracheophyta</taxon>
        <taxon>Spermatophyta</taxon>
        <taxon>Magnoliopsida</taxon>
        <taxon>Liliopsida</taxon>
        <taxon>Zingiberales</taxon>
        <taxon>Musaceae</taxon>
        <taxon>Musa</taxon>
    </lineage>
</organism>
<proteinExistence type="predicted"/>
<keyword evidence="2" id="KW-1185">Reference proteome</keyword>
<evidence type="ECO:0000313" key="2">
    <source>
        <dbReference type="Proteomes" id="UP001055439"/>
    </source>
</evidence>
<dbReference type="Proteomes" id="UP001055439">
    <property type="component" value="Chromosome 8"/>
</dbReference>
<accession>A0A9E7H364</accession>
<gene>
    <name evidence="1" type="ORF">MUK42_17251</name>
</gene>
<dbReference type="AlphaFoldDB" id="A0A9E7H364"/>
<dbReference type="EMBL" id="CP097510">
    <property type="protein sequence ID" value="URE25960.1"/>
    <property type="molecule type" value="Genomic_DNA"/>
</dbReference>
<sequence length="143" mass="15499">MAYHYTVLRSLSHALNPARAFHFRILRTYSTTTGFLKNSAIGDLSSVLTLPAVYTTELSKRTKRASSCQVQLLMSKTTGKRPSPGGCPPPAAPYRVLPVRRRGQGIVVPLPTLLVHKYLPSPALFAAEGSVPSAVTSRQKPAK</sequence>
<reference evidence="1" key="1">
    <citation type="submission" date="2022-05" db="EMBL/GenBank/DDBJ databases">
        <title>The Musa troglodytarum L. genome provides insights into the mechanism of non-climacteric behaviour and enrichment of carotenoids.</title>
        <authorList>
            <person name="Wang J."/>
        </authorList>
    </citation>
    <scope>NUCLEOTIDE SEQUENCE</scope>
    <source>
        <tissue evidence="1">Leaf</tissue>
    </source>
</reference>
<protein>
    <submittedName>
        <fullName evidence="1">Uncharacterized protein</fullName>
    </submittedName>
</protein>
<evidence type="ECO:0000313" key="1">
    <source>
        <dbReference type="EMBL" id="URE25960.1"/>
    </source>
</evidence>
<name>A0A9E7H364_9LILI</name>